<dbReference type="Proteomes" id="UP001418444">
    <property type="component" value="Unassembled WGS sequence"/>
</dbReference>
<evidence type="ECO:0000313" key="13">
    <source>
        <dbReference type="Proteomes" id="UP001418444"/>
    </source>
</evidence>
<gene>
    <name evidence="10 12" type="primary">crcB</name>
    <name evidence="10" type="synonym">fluC</name>
    <name evidence="12" type="ORF">GCM10022231_29480</name>
</gene>
<dbReference type="PANTHER" id="PTHR28259:SF1">
    <property type="entry name" value="FLUORIDE EXPORT PROTEIN 1-RELATED"/>
    <property type="match status" value="1"/>
</dbReference>
<feature type="binding site" evidence="10">
    <location>
        <position position="76"/>
    </location>
    <ligand>
        <name>Na(+)</name>
        <dbReference type="ChEBI" id="CHEBI:29101"/>
        <note>structural</note>
    </ligand>
</feature>
<dbReference type="PANTHER" id="PTHR28259">
    <property type="entry name" value="FLUORIDE EXPORT PROTEIN 1-RELATED"/>
    <property type="match status" value="1"/>
</dbReference>
<keyword evidence="13" id="KW-1185">Reference proteome</keyword>
<keyword evidence="5 10" id="KW-0472">Membrane</keyword>
<keyword evidence="10" id="KW-0813">Transport</keyword>
<dbReference type="PROSITE" id="PS50850">
    <property type="entry name" value="MFS"/>
    <property type="match status" value="1"/>
</dbReference>
<evidence type="ECO:0000256" key="8">
    <source>
        <dbReference type="ARBA" id="ARBA00035585"/>
    </source>
</evidence>
<evidence type="ECO:0000256" key="3">
    <source>
        <dbReference type="ARBA" id="ARBA00022692"/>
    </source>
</evidence>
<proteinExistence type="inferred from homology"/>
<feature type="transmembrane region" description="Helical" evidence="10">
    <location>
        <begin position="97"/>
        <end position="122"/>
    </location>
</feature>
<evidence type="ECO:0000256" key="7">
    <source>
        <dbReference type="ARBA" id="ARBA00035120"/>
    </source>
</evidence>
<keyword evidence="10" id="KW-0479">Metal-binding</keyword>
<dbReference type="RefSeq" id="WP_344785104.1">
    <property type="nucleotide sequence ID" value="NZ_BAAAZW010000009.1"/>
</dbReference>
<comment type="similarity">
    <text evidence="7 10">Belongs to the fluoride channel Fluc/FEX (TC 1.A.43) family.</text>
</comment>
<feature type="transmembrane region" description="Helical" evidence="10">
    <location>
        <begin position="40"/>
        <end position="61"/>
    </location>
</feature>
<evidence type="ECO:0000256" key="6">
    <source>
        <dbReference type="ARBA" id="ARBA00023303"/>
    </source>
</evidence>
<keyword evidence="6 10" id="KW-0407">Ion channel</keyword>
<feature type="domain" description="Major facilitator superfamily (MFS) profile" evidence="11">
    <location>
        <begin position="1"/>
        <end position="123"/>
    </location>
</feature>
<protein>
    <recommendedName>
        <fullName evidence="10">Fluoride-specific ion channel FluC</fullName>
    </recommendedName>
</protein>
<feature type="transmembrane region" description="Helical" evidence="10">
    <location>
        <begin position="68"/>
        <end position="91"/>
    </location>
</feature>
<reference evidence="13" key="1">
    <citation type="journal article" date="2019" name="Int. J. Syst. Evol. Microbiol.">
        <title>The Global Catalogue of Microorganisms (GCM) 10K type strain sequencing project: providing services to taxonomists for standard genome sequencing and annotation.</title>
        <authorList>
            <consortium name="The Broad Institute Genomics Platform"/>
            <consortium name="The Broad Institute Genome Sequencing Center for Infectious Disease"/>
            <person name="Wu L."/>
            <person name="Ma J."/>
        </authorList>
    </citation>
    <scope>NUCLEOTIDE SEQUENCE [LARGE SCALE GENOMIC DNA]</scope>
    <source>
        <strain evidence="13">JCM 16923</strain>
    </source>
</reference>
<comment type="function">
    <text evidence="9 10">Fluoride-specific ion channel. Important for reducing fluoride concentration in the cell, thus reducing its toxicity.</text>
</comment>
<organism evidence="12 13">
    <name type="scientific">Gordonia caeni</name>
    <dbReference type="NCBI Taxonomy" id="1007097"/>
    <lineage>
        <taxon>Bacteria</taxon>
        <taxon>Bacillati</taxon>
        <taxon>Actinomycetota</taxon>
        <taxon>Actinomycetes</taxon>
        <taxon>Mycobacteriales</taxon>
        <taxon>Gordoniaceae</taxon>
        <taxon>Gordonia</taxon>
    </lineage>
</organism>
<dbReference type="Pfam" id="PF02537">
    <property type="entry name" value="CRCB"/>
    <property type="match status" value="1"/>
</dbReference>
<dbReference type="EMBL" id="BAAAZW010000009">
    <property type="protein sequence ID" value="GAA3966656.1"/>
    <property type="molecule type" value="Genomic_DNA"/>
</dbReference>
<keyword evidence="10" id="KW-0406">Ion transport</keyword>
<evidence type="ECO:0000256" key="1">
    <source>
        <dbReference type="ARBA" id="ARBA00004651"/>
    </source>
</evidence>
<keyword evidence="10" id="KW-0915">Sodium</keyword>
<evidence type="ECO:0000256" key="9">
    <source>
        <dbReference type="ARBA" id="ARBA00049940"/>
    </source>
</evidence>
<keyword evidence="3 10" id="KW-0812">Transmembrane</keyword>
<accession>A0ABP7PJB0</accession>
<comment type="subcellular location">
    <subcellularLocation>
        <location evidence="1 10">Cell membrane</location>
        <topology evidence="1 10">Multi-pass membrane protein</topology>
    </subcellularLocation>
</comment>
<dbReference type="InterPro" id="IPR003691">
    <property type="entry name" value="FluC"/>
</dbReference>
<evidence type="ECO:0000256" key="5">
    <source>
        <dbReference type="ARBA" id="ARBA00023136"/>
    </source>
</evidence>
<dbReference type="InterPro" id="IPR020846">
    <property type="entry name" value="MFS_dom"/>
</dbReference>
<keyword evidence="2 10" id="KW-1003">Cell membrane</keyword>
<evidence type="ECO:0000256" key="4">
    <source>
        <dbReference type="ARBA" id="ARBA00022989"/>
    </source>
</evidence>
<sequence>MTLALVFGIGVAGGLGAVARYAQDTLVTARYGRGVGWGTLSVNVAGSLLLGMITGAALFGGESGGWRLVLGVGFCGGYTTFSTAMVDVVTLARDRRWGAAAVNLLGTLVATVAAAALGFWVVS</sequence>
<comment type="caution">
    <text evidence="12">The sequence shown here is derived from an EMBL/GenBank/DDBJ whole genome shotgun (WGS) entry which is preliminary data.</text>
</comment>
<evidence type="ECO:0000259" key="11">
    <source>
        <dbReference type="PROSITE" id="PS50850"/>
    </source>
</evidence>
<keyword evidence="4 10" id="KW-1133">Transmembrane helix</keyword>
<evidence type="ECO:0000313" key="12">
    <source>
        <dbReference type="EMBL" id="GAA3966656.1"/>
    </source>
</evidence>
<comment type="activity regulation">
    <text evidence="10">Na(+) is not transported, but it plays an essential structural role and its presence is essential for fluoride channel function.</text>
</comment>
<comment type="catalytic activity">
    <reaction evidence="8">
        <text>fluoride(in) = fluoride(out)</text>
        <dbReference type="Rhea" id="RHEA:76159"/>
        <dbReference type="ChEBI" id="CHEBI:17051"/>
    </reaction>
    <physiologicalReaction direction="left-to-right" evidence="8">
        <dbReference type="Rhea" id="RHEA:76160"/>
    </physiologicalReaction>
</comment>
<feature type="binding site" evidence="10">
    <location>
        <position position="79"/>
    </location>
    <ligand>
        <name>Na(+)</name>
        <dbReference type="ChEBI" id="CHEBI:29101"/>
        <note>structural</note>
    </ligand>
</feature>
<evidence type="ECO:0000256" key="2">
    <source>
        <dbReference type="ARBA" id="ARBA00022475"/>
    </source>
</evidence>
<name>A0ABP7PJB0_9ACTN</name>
<evidence type="ECO:0000256" key="10">
    <source>
        <dbReference type="HAMAP-Rule" id="MF_00454"/>
    </source>
</evidence>
<dbReference type="HAMAP" id="MF_00454">
    <property type="entry name" value="FluC"/>
    <property type="match status" value="1"/>
</dbReference>